<dbReference type="Pfam" id="PF01790">
    <property type="entry name" value="LGT"/>
    <property type="match status" value="1"/>
</dbReference>
<evidence type="ECO:0000256" key="1">
    <source>
        <dbReference type="ARBA" id="ARBA00007150"/>
    </source>
</evidence>
<dbReference type="GO" id="GO:0008961">
    <property type="term" value="F:phosphatidylglycerol-prolipoprotein diacylglyceryl transferase activity"/>
    <property type="evidence" value="ECO:0007669"/>
    <property type="project" value="UniProtKB-UniRule"/>
</dbReference>
<comment type="pathway">
    <text evidence="7">Protein modification; lipoprotein biosynthesis (diacylglyceryl transfer).</text>
</comment>
<feature type="transmembrane region" description="Helical" evidence="7">
    <location>
        <begin position="250"/>
        <end position="269"/>
    </location>
</feature>
<dbReference type="NCBIfam" id="TIGR00544">
    <property type="entry name" value="lgt"/>
    <property type="match status" value="1"/>
</dbReference>
<dbReference type="PANTHER" id="PTHR30589">
    <property type="entry name" value="PROLIPOPROTEIN DIACYLGLYCERYL TRANSFERASE"/>
    <property type="match status" value="1"/>
</dbReference>
<dbReference type="HAMAP" id="MF_01147">
    <property type="entry name" value="Lgt"/>
    <property type="match status" value="1"/>
</dbReference>
<feature type="transmembrane region" description="Helical" evidence="7">
    <location>
        <begin position="96"/>
        <end position="116"/>
    </location>
</feature>
<feature type="transmembrane region" description="Helical" evidence="7">
    <location>
        <begin position="186"/>
        <end position="204"/>
    </location>
</feature>
<dbReference type="InterPro" id="IPR001640">
    <property type="entry name" value="Lgt"/>
</dbReference>
<proteinExistence type="inferred from homology"/>
<keyword evidence="8" id="KW-0449">Lipoprotein</keyword>
<dbReference type="Proteomes" id="UP000483362">
    <property type="component" value="Unassembled WGS sequence"/>
</dbReference>
<dbReference type="GO" id="GO:0005886">
    <property type="term" value="C:plasma membrane"/>
    <property type="evidence" value="ECO:0007669"/>
    <property type="project" value="UniProtKB-SubCell"/>
</dbReference>
<feature type="transmembrane region" description="Helical" evidence="7">
    <location>
        <begin position="213"/>
        <end position="230"/>
    </location>
</feature>
<dbReference type="PANTHER" id="PTHR30589:SF0">
    <property type="entry name" value="PHOSPHATIDYLGLYCEROL--PROLIPOPROTEIN DIACYLGLYCERYL TRANSFERASE"/>
    <property type="match status" value="1"/>
</dbReference>
<evidence type="ECO:0000256" key="7">
    <source>
        <dbReference type="HAMAP-Rule" id="MF_01147"/>
    </source>
</evidence>
<name>A0A6L5XG20_9BACT</name>
<comment type="similarity">
    <text evidence="1 7">Belongs to the Lgt family.</text>
</comment>
<comment type="function">
    <text evidence="7">Catalyzes the transfer of the diacylglyceryl group from phosphatidylglycerol to the sulfhydryl group of the N-terminal cysteine of a prolipoprotein, the first step in the formation of mature lipoproteins.</text>
</comment>
<dbReference type="GO" id="GO:0042158">
    <property type="term" value="P:lipoprotein biosynthetic process"/>
    <property type="evidence" value="ECO:0007669"/>
    <property type="project" value="UniProtKB-UniRule"/>
</dbReference>
<keyword evidence="2 7" id="KW-1003">Cell membrane</keyword>
<evidence type="ECO:0000256" key="4">
    <source>
        <dbReference type="ARBA" id="ARBA00022692"/>
    </source>
</evidence>
<keyword evidence="6 7" id="KW-0472">Membrane</keyword>
<gene>
    <name evidence="7 8" type="primary">lgt</name>
    <name evidence="8" type="ORF">FYJ29_11865</name>
</gene>
<keyword evidence="4 7" id="KW-0812">Transmembrane</keyword>
<keyword evidence="9" id="KW-1185">Reference proteome</keyword>
<dbReference type="AlphaFoldDB" id="A0A6L5XG20"/>
<comment type="caution">
    <text evidence="8">The sequence shown here is derived from an EMBL/GenBank/DDBJ whole genome shotgun (WGS) entry which is preliminary data.</text>
</comment>
<comment type="catalytic activity">
    <reaction evidence="7">
        <text>L-cysteinyl-[prolipoprotein] + a 1,2-diacyl-sn-glycero-3-phospho-(1'-sn-glycerol) = an S-1,2-diacyl-sn-glyceryl-L-cysteinyl-[prolipoprotein] + sn-glycerol 1-phosphate + H(+)</text>
        <dbReference type="Rhea" id="RHEA:56712"/>
        <dbReference type="Rhea" id="RHEA-COMP:14679"/>
        <dbReference type="Rhea" id="RHEA-COMP:14680"/>
        <dbReference type="ChEBI" id="CHEBI:15378"/>
        <dbReference type="ChEBI" id="CHEBI:29950"/>
        <dbReference type="ChEBI" id="CHEBI:57685"/>
        <dbReference type="ChEBI" id="CHEBI:64716"/>
        <dbReference type="ChEBI" id="CHEBI:140658"/>
        <dbReference type="EC" id="2.5.1.145"/>
    </reaction>
</comment>
<feature type="transmembrane region" description="Helical" evidence="7">
    <location>
        <begin position="20"/>
        <end position="40"/>
    </location>
</feature>
<organism evidence="8 9">
    <name type="scientific">Sodaliphilus pleomorphus</name>
    <dbReference type="NCBI Taxonomy" id="2606626"/>
    <lineage>
        <taxon>Bacteria</taxon>
        <taxon>Pseudomonadati</taxon>
        <taxon>Bacteroidota</taxon>
        <taxon>Bacteroidia</taxon>
        <taxon>Bacteroidales</taxon>
        <taxon>Muribaculaceae</taxon>
        <taxon>Sodaliphilus</taxon>
    </lineage>
</organism>
<sequence>MLDFITWTASPDIISGHLATVRWYGLMFAIGFWAGYEVVWREFRHEGAPERWVASLFFYVIVATVVGARLGHVFFYDWDYYSRHLSEIPKIWEGGLASHGGVIGILIAIWLYSRWVTKRSMLWTLDRLVVPVGLVAALIRLGNLFNHEIYGGPTSLPWGFRFVDNVNEWMQGAPPVFTVPCHPTQLYEALCYLLVFGLCMWMYWKRNDQERPGLIFGVFMLGIFLARFVIEYVKNVQEPWEIAMRARLGLDMGQLLSIPFIVLGIWLIVRACRRQRLTIEFPNRFADAKDEEKRKA</sequence>
<evidence type="ECO:0000313" key="9">
    <source>
        <dbReference type="Proteomes" id="UP000483362"/>
    </source>
</evidence>
<evidence type="ECO:0000256" key="6">
    <source>
        <dbReference type="ARBA" id="ARBA00023136"/>
    </source>
</evidence>
<evidence type="ECO:0000256" key="3">
    <source>
        <dbReference type="ARBA" id="ARBA00022679"/>
    </source>
</evidence>
<accession>A0A6L5XG20</accession>
<keyword evidence="5 7" id="KW-1133">Transmembrane helix</keyword>
<evidence type="ECO:0000256" key="5">
    <source>
        <dbReference type="ARBA" id="ARBA00022989"/>
    </source>
</evidence>
<dbReference type="EMBL" id="VULT01000021">
    <property type="protein sequence ID" value="MSS18445.1"/>
    <property type="molecule type" value="Genomic_DNA"/>
</dbReference>
<reference evidence="8 9" key="1">
    <citation type="submission" date="2019-08" db="EMBL/GenBank/DDBJ databases">
        <title>In-depth cultivation of the pig gut microbiome towards novel bacterial diversity and tailored functional studies.</title>
        <authorList>
            <person name="Wylensek D."/>
            <person name="Hitch T.C.A."/>
            <person name="Clavel T."/>
        </authorList>
    </citation>
    <scope>NUCLEOTIDE SEQUENCE [LARGE SCALE GENOMIC DNA]</scope>
    <source>
        <strain evidence="8 9">Oil-RF-744-WCA-WT-10</strain>
    </source>
</reference>
<keyword evidence="3 7" id="KW-0808">Transferase</keyword>
<evidence type="ECO:0000313" key="8">
    <source>
        <dbReference type="EMBL" id="MSS18445.1"/>
    </source>
</evidence>
<dbReference type="UniPathway" id="UPA00664"/>
<comment type="subcellular location">
    <subcellularLocation>
        <location evidence="7">Cell membrane</location>
        <topology evidence="7">Multi-pass membrane protein</topology>
    </subcellularLocation>
</comment>
<dbReference type="EC" id="2.5.1.145" evidence="7"/>
<dbReference type="RefSeq" id="WP_154327222.1">
    <property type="nucleotide sequence ID" value="NZ_CP045696.1"/>
</dbReference>
<feature type="transmembrane region" description="Helical" evidence="7">
    <location>
        <begin position="52"/>
        <end position="76"/>
    </location>
</feature>
<protein>
    <recommendedName>
        <fullName evidence="7">Phosphatidylglycerol--prolipoprotein diacylglyceryl transferase</fullName>
        <ecNumber evidence="7">2.5.1.145</ecNumber>
    </recommendedName>
</protein>
<feature type="binding site" evidence="7">
    <location>
        <position position="140"/>
    </location>
    <ligand>
        <name>a 1,2-diacyl-sn-glycero-3-phospho-(1'-sn-glycerol)</name>
        <dbReference type="ChEBI" id="CHEBI:64716"/>
    </ligand>
</feature>
<feature type="transmembrane region" description="Helical" evidence="7">
    <location>
        <begin position="128"/>
        <end position="145"/>
    </location>
</feature>
<evidence type="ECO:0000256" key="2">
    <source>
        <dbReference type="ARBA" id="ARBA00022475"/>
    </source>
</evidence>